<feature type="compositionally biased region" description="Basic and acidic residues" evidence="2">
    <location>
        <begin position="54"/>
        <end position="67"/>
    </location>
</feature>
<dbReference type="PATRIC" id="fig|1454004.3.peg.583"/>
<gene>
    <name evidence="3" type="ORF">AW11_00563</name>
</gene>
<protein>
    <submittedName>
        <fullName evidence="3">Phi X174 lysis protein</fullName>
    </submittedName>
</protein>
<sequence length="67" mass="8034">MEHRLAELEVRLSLTEDLVEALNLTVYRQQQQIDLLQQQLRHLYRYLQEPSPAGEKRSPHDEIPPHY</sequence>
<dbReference type="EMBL" id="JEMY01000004">
    <property type="protein sequence ID" value="EXI90705.1"/>
    <property type="molecule type" value="Genomic_DNA"/>
</dbReference>
<dbReference type="STRING" id="1454004.AW11_00563"/>
<organism evidence="3 4">
    <name type="scientific">Accumulibacter regalis</name>
    <dbReference type="NCBI Taxonomy" id="522306"/>
    <lineage>
        <taxon>Bacteria</taxon>
        <taxon>Pseudomonadati</taxon>
        <taxon>Pseudomonadota</taxon>
        <taxon>Betaproteobacteria</taxon>
        <taxon>Candidatus Accumulibacter</taxon>
    </lineage>
</organism>
<dbReference type="Proteomes" id="UP000022141">
    <property type="component" value="Unassembled WGS sequence"/>
</dbReference>
<comment type="caution">
    <text evidence="3">The sequence shown here is derived from an EMBL/GenBank/DDBJ whole genome shotgun (WGS) entry which is preliminary data.</text>
</comment>
<proteinExistence type="predicted"/>
<feature type="coiled-coil region" evidence="1">
    <location>
        <begin position="5"/>
        <end position="39"/>
    </location>
</feature>
<dbReference type="InterPro" id="IPR007236">
    <property type="entry name" value="SlyX"/>
</dbReference>
<dbReference type="NCBIfam" id="NF003316">
    <property type="entry name" value="PRK04325.1"/>
    <property type="match status" value="1"/>
</dbReference>
<name>A0A011QNQ2_ACCRE</name>
<accession>A0A011QNQ2</accession>
<dbReference type="PANTHER" id="PTHR36508:SF1">
    <property type="entry name" value="PROTEIN SLYX"/>
    <property type="match status" value="1"/>
</dbReference>
<keyword evidence="4" id="KW-1185">Reference proteome</keyword>
<dbReference type="AlphaFoldDB" id="A0A011QNQ2"/>
<evidence type="ECO:0000256" key="2">
    <source>
        <dbReference type="SAM" id="MobiDB-lite"/>
    </source>
</evidence>
<evidence type="ECO:0000313" key="3">
    <source>
        <dbReference type="EMBL" id="EXI90705.1"/>
    </source>
</evidence>
<dbReference type="eggNOG" id="COG2900">
    <property type="taxonomic scope" value="Bacteria"/>
</dbReference>
<evidence type="ECO:0000313" key="4">
    <source>
        <dbReference type="Proteomes" id="UP000022141"/>
    </source>
</evidence>
<dbReference type="PANTHER" id="PTHR36508">
    <property type="entry name" value="PROTEIN SLYX"/>
    <property type="match status" value="1"/>
</dbReference>
<evidence type="ECO:0000256" key="1">
    <source>
        <dbReference type="SAM" id="Coils"/>
    </source>
</evidence>
<dbReference type="Gene3D" id="1.20.5.300">
    <property type="match status" value="1"/>
</dbReference>
<feature type="region of interest" description="Disordered" evidence="2">
    <location>
        <begin position="48"/>
        <end position="67"/>
    </location>
</feature>
<keyword evidence="1" id="KW-0175">Coiled coil</keyword>
<reference evidence="3" key="1">
    <citation type="submission" date="2014-02" db="EMBL/GenBank/DDBJ databases">
        <title>Expanding our view of genomic diversity in Candidatus Accumulibacter clades.</title>
        <authorList>
            <person name="Skennerton C.T."/>
            <person name="Barr J.J."/>
            <person name="Slater F.R."/>
            <person name="Bond P.L."/>
            <person name="Tyson G.W."/>
        </authorList>
    </citation>
    <scope>NUCLEOTIDE SEQUENCE [LARGE SCALE GENOMIC DNA]</scope>
</reference>
<dbReference type="Pfam" id="PF04102">
    <property type="entry name" value="SlyX"/>
    <property type="match status" value="1"/>
</dbReference>